<accession>A0AA39Z6X8</accession>
<feature type="region of interest" description="Disordered" evidence="1">
    <location>
        <begin position="84"/>
        <end position="155"/>
    </location>
</feature>
<protein>
    <submittedName>
        <fullName evidence="2">Uncharacterized protein</fullName>
    </submittedName>
</protein>
<reference evidence="2" key="1">
    <citation type="submission" date="2023-06" db="EMBL/GenBank/DDBJ databases">
        <title>Multi-omics analyses reveal the molecular pathogenesis toolkit of Lasiodiplodia hormozganensis, a cross-kingdom pathogen.</title>
        <authorList>
            <person name="Felix C."/>
            <person name="Meneses R."/>
            <person name="Goncalves M.F.M."/>
            <person name="Tilleman L."/>
            <person name="Duarte A.S."/>
            <person name="Jorrin-Novo J.V."/>
            <person name="Van De Peer Y."/>
            <person name="Deforce D."/>
            <person name="Van Nieuwerburgh F."/>
            <person name="Esteves A.C."/>
            <person name="Alves A."/>
        </authorList>
    </citation>
    <scope>NUCLEOTIDE SEQUENCE</scope>
    <source>
        <strain evidence="2">CBS 339.90</strain>
    </source>
</reference>
<feature type="compositionally biased region" description="Low complexity" evidence="1">
    <location>
        <begin position="430"/>
        <end position="443"/>
    </location>
</feature>
<dbReference type="AlphaFoldDB" id="A0AA39Z6X8"/>
<feature type="compositionally biased region" description="Pro residues" evidence="1">
    <location>
        <begin position="136"/>
        <end position="149"/>
    </location>
</feature>
<feature type="region of interest" description="Disordered" evidence="1">
    <location>
        <begin position="170"/>
        <end position="220"/>
    </location>
</feature>
<comment type="caution">
    <text evidence="2">The sequence shown here is derived from an EMBL/GenBank/DDBJ whole genome shotgun (WGS) entry which is preliminary data.</text>
</comment>
<name>A0AA39Z6X8_9PEZI</name>
<evidence type="ECO:0000256" key="1">
    <source>
        <dbReference type="SAM" id="MobiDB-lite"/>
    </source>
</evidence>
<evidence type="ECO:0000313" key="2">
    <source>
        <dbReference type="EMBL" id="KAK0664787.1"/>
    </source>
</evidence>
<keyword evidence="3" id="KW-1185">Reference proteome</keyword>
<evidence type="ECO:0000313" key="3">
    <source>
        <dbReference type="Proteomes" id="UP001175001"/>
    </source>
</evidence>
<feature type="compositionally biased region" description="Polar residues" evidence="1">
    <location>
        <begin position="23"/>
        <end position="34"/>
    </location>
</feature>
<gene>
    <name evidence="2" type="ORF">DIS24_g306</name>
</gene>
<dbReference type="EMBL" id="JAUJDW010000001">
    <property type="protein sequence ID" value="KAK0664787.1"/>
    <property type="molecule type" value="Genomic_DNA"/>
</dbReference>
<feature type="region of interest" description="Disordered" evidence="1">
    <location>
        <begin position="334"/>
        <end position="484"/>
    </location>
</feature>
<sequence>MLLVQLLVARRSQSYHPLPPSSRPTSHLQHHINQSSSSSSSRLVATRSPTNIPPRPLLPPSTSALHQTAFPRLTSYYSAHTQAPDMTASAAATRDEEDGPRAALPSRSATPTTRDRTRRRSPSGSPVGRAVLRTPSPVPLPPLYPPPSPSDRQGGRHALDFWKMWQRGAAGGDDGGGLRRRSSSSPLSTSQTRRRPQITRGAAERRVRYSERGSPTLAIEADGAEEESCLIGAREGAAIYGEARRGRVGERDGLRRAVGRLEWEGIRTGVDVDGGFDGGSGEFERRTLETQREWERRRTEKVSMGYRWEEWDKTQVQKRAESYWIANDPTGVSWANEETSRQDWQPGDNGWSPELSVQQGTPFESDEDEWEVEKKGNEDGQTVVRRAVDSASPASPITGKARVISENWESYSRTPSEEVKPQDHTPGPGSRASSSPDESSSSEAENDGTIPQAAMILAQTQSRINRFTRPRRLTGDPTPNRLAAEKGSNKHFRKINDDVGSPTIQTLREGVLPLSDGFQINIRSEQESDPFMEPLQHESKDSMDELDSYLARIVGLYANGDERSRRLLLQNLQSAIAAQEALGSCTTMAESGD</sequence>
<organism evidence="2 3">
    <name type="scientific">Lasiodiplodia hormozganensis</name>
    <dbReference type="NCBI Taxonomy" id="869390"/>
    <lineage>
        <taxon>Eukaryota</taxon>
        <taxon>Fungi</taxon>
        <taxon>Dikarya</taxon>
        <taxon>Ascomycota</taxon>
        <taxon>Pezizomycotina</taxon>
        <taxon>Dothideomycetes</taxon>
        <taxon>Dothideomycetes incertae sedis</taxon>
        <taxon>Botryosphaeriales</taxon>
        <taxon>Botryosphaeriaceae</taxon>
        <taxon>Lasiodiplodia</taxon>
    </lineage>
</organism>
<proteinExistence type="predicted"/>
<dbReference type="Proteomes" id="UP001175001">
    <property type="component" value="Unassembled WGS sequence"/>
</dbReference>
<feature type="region of interest" description="Disordered" evidence="1">
    <location>
        <begin position="14"/>
        <end position="63"/>
    </location>
</feature>
<feature type="compositionally biased region" description="Basic and acidic residues" evidence="1">
    <location>
        <begin position="202"/>
        <end position="211"/>
    </location>
</feature>